<reference evidence="1" key="1">
    <citation type="submission" date="2019-11" db="EMBL/GenBank/DDBJ databases">
        <title>Bipolaris sorokiniana Genome sequencing.</title>
        <authorList>
            <person name="Wang H."/>
        </authorList>
    </citation>
    <scope>NUCLEOTIDE SEQUENCE</scope>
</reference>
<accession>A0A8H6DWY0</accession>
<dbReference type="Proteomes" id="UP000624244">
    <property type="component" value="Unassembled WGS sequence"/>
</dbReference>
<evidence type="ECO:0000313" key="1">
    <source>
        <dbReference type="EMBL" id="KAF5850997.1"/>
    </source>
</evidence>
<name>A0A8H6DWY0_COCSA</name>
<sequence length="327" mass="37827">MQPRLFVFAAAFRSTAPLSRAGRPVIKTHISSFICRSCQRKLSTSPTLRFFGKSAKEGAKTIEKDRKYPSRLLIYDAGDARTTWISFWKAMALLQFGTTLVFGVPPLWNNENQPDPRLRKMQAILVGVLGTIPTLTLAYLTAPFVHQIFLQIPEHARRSRHDLLRFASTLRKNPLATANNKLEFVTLRIFPFRKHTTAFLHELRALPQRRFRLANIELPKTDAWAQRQREKGILKRVLDVINEPRFKFYVKEGRLYTMKTKVPGVWEEVAERIRDQTVAEMEEQERKSRDGAVAVARKPVVLAKRVSKPVLKVDERIKRQTTRSLRK</sequence>
<protein>
    <submittedName>
        <fullName evidence="1">Uncharacterized protein</fullName>
    </submittedName>
</protein>
<dbReference type="EMBL" id="WNKQ01000006">
    <property type="protein sequence ID" value="KAF5850997.1"/>
    <property type="molecule type" value="Genomic_DNA"/>
</dbReference>
<comment type="caution">
    <text evidence="1">The sequence shown here is derived from an EMBL/GenBank/DDBJ whole genome shotgun (WGS) entry which is preliminary data.</text>
</comment>
<proteinExistence type="predicted"/>
<gene>
    <name evidence="1" type="ORF">GGP41_010744</name>
</gene>
<organism evidence="1 2">
    <name type="scientific">Cochliobolus sativus</name>
    <name type="common">Common root rot and spot blotch fungus</name>
    <name type="synonym">Bipolaris sorokiniana</name>
    <dbReference type="NCBI Taxonomy" id="45130"/>
    <lineage>
        <taxon>Eukaryota</taxon>
        <taxon>Fungi</taxon>
        <taxon>Dikarya</taxon>
        <taxon>Ascomycota</taxon>
        <taxon>Pezizomycotina</taxon>
        <taxon>Dothideomycetes</taxon>
        <taxon>Pleosporomycetidae</taxon>
        <taxon>Pleosporales</taxon>
        <taxon>Pleosporineae</taxon>
        <taxon>Pleosporaceae</taxon>
        <taxon>Bipolaris</taxon>
    </lineage>
</organism>
<evidence type="ECO:0000313" key="2">
    <source>
        <dbReference type="Proteomes" id="UP000624244"/>
    </source>
</evidence>
<dbReference type="AlphaFoldDB" id="A0A8H6DWY0"/>